<gene>
    <name evidence="1" type="ORF">PSON_ATCC_30995.1.T1000068</name>
    <name evidence="2" type="ORF">PSON_ATCC_30995.1.T1000071</name>
</gene>
<dbReference type="EMBL" id="CAJJDN010000100">
    <property type="protein sequence ID" value="CAD8112185.1"/>
    <property type="molecule type" value="Genomic_DNA"/>
</dbReference>
<evidence type="ECO:0000313" key="1">
    <source>
        <dbReference type="EMBL" id="CAD8112185.1"/>
    </source>
</evidence>
<dbReference type="EMBL" id="CAJJDN010000100">
    <property type="protein sequence ID" value="CAD8112191.1"/>
    <property type="molecule type" value="Genomic_DNA"/>
</dbReference>
<name>A0A8S1QBK4_9CILI</name>
<dbReference type="Proteomes" id="UP000692954">
    <property type="component" value="Unassembled WGS sequence"/>
</dbReference>
<protein>
    <submittedName>
        <fullName evidence="2">Uncharacterized protein</fullName>
    </submittedName>
</protein>
<comment type="caution">
    <text evidence="2">The sequence shown here is derived from an EMBL/GenBank/DDBJ whole genome shotgun (WGS) entry which is preliminary data.</text>
</comment>
<reference evidence="2" key="1">
    <citation type="submission" date="2021-01" db="EMBL/GenBank/DDBJ databases">
        <authorList>
            <consortium name="Genoscope - CEA"/>
            <person name="William W."/>
        </authorList>
    </citation>
    <scope>NUCLEOTIDE SEQUENCE</scope>
</reference>
<evidence type="ECO:0000313" key="2">
    <source>
        <dbReference type="EMBL" id="CAD8112191.1"/>
    </source>
</evidence>
<dbReference type="AlphaFoldDB" id="A0A8S1QBK4"/>
<evidence type="ECO:0000313" key="3">
    <source>
        <dbReference type="Proteomes" id="UP000692954"/>
    </source>
</evidence>
<organism evidence="2 3">
    <name type="scientific">Paramecium sonneborni</name>
    <dbReference type="NCBI Taxonomy" id="65129"/>
    <lineage>
        <taxon>Eukaryota</taxon>
        <taxon>Sar</taxon>
        <taxon>Alveolata</taxon>
        <taxon>Ciliophora</taxon>
        <taxon>Intramacronucleata</taxon>
        <taxon>Oligohymenophorea</taxon>
        <taxon>Peniculida</taxon>
        <taxon>Parameciidae</taxon>
        <taxon>Paramecium</taxon>
    </lineage>
</organism>
<keyword evidence="3" id="KW-1185">Reference proteome</keyword>
<proteinExistence type="predicted"/>
<accession>A0A8S1QBK4</accession>
<sequence length="41" mass="5057">MKQICHYTFDEINSLYKMHMVKHMKDQTLQTMKQQPQRSQT</sequence>